<dbReference type="PATRIC" id="fig|1279009.4.peg.4271"/>
<evidence type="ECO:0000256" key="3">
    <source>
        <dbReference type="ARBA" id="ARBA00023172"/>
    </source>
</evidence>
<dbReference type="EMBL" id="AODQ01000233">
    <property type="protein sequence ID" value="EMR00622.1"/>
    <property type="molecule type" value="Genomic_DNA"/>
</dbReference>
<dbReference type="AlphaFoldDB" id="M7MZZ9"/>
<proteinExistence type="inferred from homology"/>
<dbReference type="InterPro" id="IPR050090">
    <property type="entry name" value="Tyrosine_recombinase_XerCD"/>
</dbReference>
<dbReference type="PROSITE" id="PS51898">
    <property type="entry name" value="TYR_RECOMBINASE"/>
    <property type="match status" value="1"/>
</dbReference>
<comment type="caution">
    <text evidence="5">The sequence shown here is derived from an EMBL/GenBank/DDBJ whole genome shotgun (WGS) entry which is preliminary data.</text>
</comment>
<keyword evidence="2" id="KW-0238">DNA-binding</keyword>
<evidence type="ECO:0000313" key="5">
    <source>
        <dbReference type="EMBL" id="EMR00622.1"/>
    </source>
</evidence>
<gene>
    <name evidence="5" type="primary">xerD_6</name>
    <name evidence="5" type="ORF">ADICEAN_04260</name>
</gene>
<dbReference type="InterPro" id="IPR013762">
    <property type="entry name" value="Integrase-like_cat_sf"/>
</dbReference>
<dbReference type="Gene3D" id="1.10.443.10">
    <property type="entry name" value="Intergrase catalytic core"/>
    <property type="match status" value="1"/>
</dbReference>
<dbReference type="InterPro" id="IPR025269">
    <property type="entry name" value="SAM-like_dom"/>
</dbReference>
<sequence>MKAKNTFGISFFIKKYKRKGEQAPLYARITVDGKSLDLSLKRKAPLHNWDEGKGTVKGNKEEIRTLAAYLEQVRNRLYDCRQELEKERRLLTAEAIKQRYLGEDESGKTLEELMQYHAEEMKEELAPGTQKNYHTTCKYVRLLLKEKYKTSDLYLEELNYKFIRDFEKFVKNRKPTDHHKACGQNGAMKHIERLRKMINLALKEEWISRDPFLKFKAKFEKKERGYLSLEELERIEQKHFSVQRLALVRDLFVFSCYTGASYVEVSELTPDQVVRGMDGALWLMGQRKKSGEFFKVPLLQQALAIIERYRDDPRAQAQGRVLPVLSNQKLNSYLKEIADLCGIDKNLSFHLARHTFATSVTLANGVPIESVSKMLGHGSIRTTQIYAKVVEHKLSEDMQRLREKLNRSGA</sequence>
<dbReference type="CDD" id="cd01185">
    <property type="entry name" value="INTN1_C_like"/>
    <property type="match status" value="1"/>
</dbReference>
<dbReference type="STRING" id="1279009.ADICEAN_04260"/>
<evidence type="ECO:0000313" key="6">
    <source>
        <dbReference type="Proteomes" id="UP000011910"/>
    </source>
</evidence>
<reference evidence="5 6" key="1">
    <citation type="journal article" date="2013" name="Genome Announc.">
        <title>Draft Genome Sequence of Cesiribacter andamanensis Strain AMV16T, Isolated from a Soil Sample from a Mud Volcano in the Andaman Islands, India.</title>
        <authorList>
            <person name="Shivaji S."/>
            <person name="Ara S."/>
            <person name="Begum Z."/>
            <person name="Srinivas T.N."/>
            <person name="Singh A."/>
            <person name="Kumar Pinnaka A."/>
        </authorList>
    </citation>
    <scope>NUCLEOTIDE SEQUENCE [LARGE SCALE GENOMIC DNA]</scope>
    <source>
        <strain evidence="5 6">AMV16</strain>
    </source>
</reference>
<keyword evidence="3" id="KW-0233">DNA recombination</keyword>
<dbReference type="GO" id="GO:0003677">
    <property type="term" value="F:DNA binding"/>
    <property type="evidence" value="ECO:0007669"/>
    <property type="project" value="UniProtKB-KW"/>
</dbReference>
<dbReference type="Proteomes" id="UP000011910">
    <property type="component" value="Unassembled WGS sequence"/>
</dbReference>
<dbReference type="InterPro" id="IPR035386">
    <property type="entry name" value="Arm-DNA-bind_5"/>
</dbReference>
<dbReference type="GO" id="GO:0006310">
    <property type="term" value="P:DNA recombination"/>
    <property type="evidence" value="ECO:0007669"/>
    <property type="project" value="UniProtKB-KW"/>
</dbReference>
<dbReference type="Pfam" id="PF17293">
    <property type="entry name" value="Arm-DNA-bind_5"/>
    <property type="match status" value="1"/>
</dbReference>
<protein>
    <submittedName>
        <fullName evidence="5">Tyrosine recombinase XerD</fullName>
    </submittedName>
</protein>
<comment type="similarity">
    <text evidence="1">Belongs to the 'phage' integrase family.</text>
</comment>
<evidence type="ECO:0000259" key="4">
    <source>
        <dbReference type="PROSITE" id="PS51898"/>
    </source>
</evidence>
<keyword evidence="6" id="KW-1185">Reference proteome</keyword>
<dbReference type="Pfam" id="PF13102">
    <property type="entry name" value="Phage_int_SAM_5"/>
    <property type="match status" value="1"/>
</dbReference>
<dbReference type="PANTHER" id="PTHR30349:SF64">
    <property type="entry name" value="PROPHAGE INTEGRASE INTD-RELATED"/>
    <property type="match status" value="1"/>
</dbReference>
<evidence type="ECO:0000256" key="1">
    <source>
        <dbReference type="ARBA" id="ARBA00008857"/>
    </source>
</evidence>
<organism evidence="5 6">
    <name type="scientific">Cesiribacter andamanensis AMV16</name>
    <dbReference type="NCBI Taxonomy" id="1279009"/>
    <lineage>
        <taxon>Bacteria</taxon>
        <taxon>Pseudomonadati</taxon>
        <taxon>Bacteroidota</taxon>
        <taxon>Cytophagia</taxon>
        <taxon>Cytophagales</taxon>
        <taxon>Cesiribacteraceae</taxon>
        <taxon>Cesiribacter</taxon>
    </lineage>
</organism>
<dbReference type="OrthoDB" id="1098628at2"/>
<dbReference type="GO" id="GO:0015074">
    <property type="term" value="P:DNA integration"/>
    <property type="evidence" value="ECO:0007669"/>
    <property type="project" value="InterPro"/>
</dbReference>
<dbReference type="Pfam" id="PF00589">
    <property type="entry name" value="Phage_integrase"/>
    <property type="match status" value="1"/>
</dbReference>
<dbReference type="InterPro" id="IPR010998">
    <property type="entry name" value="Integrase_recombinase_N"/>
</dbReference>
<dbReference type="InterPro" id="IPR011010">
    <property type="entry name" value="DNA_brk_join_enz"/>
</dbReference>
<dbReference type="eggNOG" id="COG0582">
    <property type="taxonomic scope" value="Bacteria"/>
</dbReference>
<dbReference type="PANTHER" id="PTHR30349">
    <property type="entry name" value="PHAGE INTEGRASE-RELATED"/>
    <property type="match status" value="1"/>
</dbReference>
<evidence type="ECO:0000256" key="2">
    <source>
        <dbReference type="ARBA" id="ARBA00023125"/>
    </source>
</evidence>
<dbReference type="RefSeq" id="WP_009197630.1">
    <property type="nucleotide sequence ID" value="NZ_AODQ01000233.1"/>
</dbReference>
<dbReference type="Gene3D" id="1.10.150.130">
    <property type="match status" value="1"/>
</dbReference>
<feature type="domain" description="Tyr recombinase" evidence="4">
    <location>
        <begin position="222"/>
        <end position="406"/>
    </location>
</feature>
<name>M7MZZ9_9BACT</name>
<accession>M7MZZ9</accession>
<dbReference type="InterPro" id="IPR002104">
    <property type="entry name" value="Integrase_catalytic"/>
</dbReference>
<dbReference type="SUPFAM" id="SSF56349">
    <property type="entry name" value="DNA breaking-rejoining enzymes"/>
    <property type="match status" value="1"/>
</dbReference>